<dbReference type="SUPFAM" id="SSF48452">
    <property type="entry name" value="TPR-like"/>
    <property type="match status" value="1"/>
</dbReference>
<keyword evidence="3" id="KW-1185">Reference proteome</keyword>
<dbReference type="PROSITE" id="PS50943">
    <property type="entry name" value="HTH_CROC1"/>
    <property type="match status" value="1"/>
</dbReference>
<gene>
    <name evidence="2" type="ORF">ISU02_08205</name>
</gene>
<organism evidence="2 3">
    <name type="scientific">Fusibacter ferrireducens</name>
    <dbReference type="NCBI Taxonomy" id="2785058"/>
    <lineage>
        <taxon>Bacteria</taxon>
        <taxon>Bacillati</taxon>
        <taxon>Bacillota</taxon>
        <taxon>Clostridia</taxon>
        <taxon>Eubacteriales</taxon>
        <taxon>Eubacteriales Family XII. Incertae Sedis</taxon>
        <taxon>Fusibacter</taxon>
    </lineage>
</organism>
<evidence type="ECO:0000313" key="2">
    <source>
        <dbReference type="EMBL" id="MBF4693099.1"/>
    </source>
</evidence>
<comment type="caution">
    <text evidence="2">The sequence shown here is derived from an EMBL/GenBank/DDBJ whole genome shotgun (WGS) entry which is preliminary data.</text>
</comment>
<dbReference type="RefSeq" id="WP_194701329.1">
    <property type="nucleotide sequence ID" value="NZ_JADKNH010000004.1"/>
</dbReference>
<dbReference type="SMART" id="SM00530">
    <property type="entry name" value="HTH_XRE"/>
    <property type="match status" value="1"/>
</dbReference>
<dbReference type="Proteomes" id="UP000614200">
    <property type="component" value="Unassembled WGS sequence"/>
</dbReference>
<sequence length="312" mass="36820">MIPGIDFTCFGMKLQEIRSSLHLTRIEVAVHTGLSKDTIYKIEKGMVIPKYDTLEILGYLYKEDLLTLLTFYRESRHVYEFNQKIDGLIYNNDVEALSRIKKQFDTLKMEMDTNSIQLIHGLIEQYEMFITGIETLNCQKTSESLGYFLKALSIDRPTFRFESWRQFKYSLFEIRIILMLGIVESMLSEYELSNEMIRFCLKTLNNIAHKDTEKFLILKCYYNLSYNYHCLNEHRKALFFSDKGIAFCQTHYLSYALPHLLYRKGIAQFLIGNKRYLTSLNMSIQLLKITGHTTLAETFIRVTYDKYKIKLS</sequence>
<dbReference type="Gene3D" id="1.25.40.10">
    <property type="entry name" value="Tetratricopeptide repeat domain"/>
    <property type="match status" value="1"/>
</dbReference>
<dbReference type="EMBL" id="JADKNH010000004">
    <property type="protein sequence ID" value="MBF4693099.1"/>
    <property type="molecule type" value="Genomic_DNA"/>
</dbReference>
<protein>
    <submittedName>
        <fullName evidence="2">Helix-turn-helix transcriptional regulator</fullName>
    </submittedName>
</protein>
<dbReference type="SUPFAM" id="SSF47413">
    <property type="entry name" value="lambda repressor-like DNA-binding domains"/>
    <property type="match status" value="1"/>
</dbReference>
<feature type="domain" description="HTH cro/C1-type" evidence="1">
    <location>
        <begin position="14"/>
        <end position="68"/>
    </location>
</feature>
<evidence type="ECO:0000313" key="3">
    <source>
        <dbReference type="Proteomes" id="UP000614200"/>
    </source>
</evidence>
<dbReference type="InterPro" id="IPR010982">
    <property type="entry name" value="Lambda_DNA-bd_dom_sf"/>
</dbReference>
<reference evidence="2 3" key="1">
    <citation type="submission" date="2020-11" db="EMBL/GenBank/DDBJ databases">
        <title>Fusibacter basophilias sp. nov.</title>
        <authorList>
            <person name="Qiu D."/>
        </authorList>
    </citation>
    <scope>NUCLEOTIDE SEQUENCE [LARGE SCALE GENOMIC DNA]</scope>
    <source>
        <strain evidence="2 3">Q10-2</strain>
    </source>
</reference>
<dbReference type="Pfam" id="PF13560">
    <property type="entry name" value="HTH_31"/>
    <property type="match status" value="1"/>
</dbReference>
<dbReference type="InterPro" id="IPR001387">
    <property type="entry name" value="Cro/C1-type_HTH"/>
</dbReference>
<dbReference type="InterPro" id="IPR011990">
    <property type="entry name" value="TPR-like_helical_dom_sf"/>
</dbReference>
<evidence type="ECO:0000259" key="1">
    <source>
        <dbReference type="PROSITE" id="PS50943"/>
    </source>
</evidence>
<dbReference type="CDD" id="cd00093">
    <property type="entry name" value="HTH_XRE"/>
    <property type="match status" value="1"/>
</dbReference>
<accession>A0ABR9ZRM9</accession>
<name>A0ABR9ZRM9_9FIRM</name>
<proteinExistence type="predicted"/>